<dbReference type="Pfam" id="PF08282">
    <property type="entry name" value="Hydrolase_3"/>
    <property type="match status" value="1"/>
</dbReference>
<dbReference type="EMBL" id="JACHKT010000049">
    <property type="protein sequence ID" value="MBB6005541.1"/>
    <property type="molecule type" value="Genomic_DNA"/>
</dbReference>
<dbReference type="AlphaFoldDB" id="A0A841F172"/>
<proteinExistence type="predicted"/>
<name>A0A841F172_9BACT</name>
<dbReference type="SFLD" id="SFLDS00003">
    <property type="entry name" value="Haloacid_Dehalogenase"/>
    <property type="match status" value="1"/>
</dbReference>
<dbReference type="NCBIfam" id="TIGR00099">
    <property type="entry name" value="Cof-subfamily"/>
    <property type="match status" value="1"/>
</dbReference>
<evidence type="ECO:0000313" key="2">
    <source>
        <dbReference type="Proteomes" id="UP000524404"/>
    </source>
</evidence>
<protein>
    <submittedName>
        <fullName evidence="1">Cof subfamily protein (Haloacid dehalogenase superfamily)</fullName>
    </submittedName>
</protein>
<dbReference type="CDD" id="cd07516">
    <property type="entry name" value="HAD_Pase"/>
    <property type="match status" value="1"/>
</dbReference>
<dbReference type="InterPro" id="IPR023214">
    <property type="entry name" value="HAD_sf"/>
</dbReference>
<dbReference type="Gene3D" id="3.30.1240.10">
    <property type="match status" value="1"/>
</dbReference>
<dbReference type="GO" id="GO:0005829">
    <property type="term" value="C:cytosol"/>
    <property type="evidence" value="ECO:0007669"/>
    <property type="project" value="TreeGrafter"/>
</dbReference>
<sequence length="284" mass="31978">MASLQYFNRNLQKKSLRMKYKMLVLDMDDTLLNDDHQISQKNKEMILKAQEKGVYVVLASGRPTPAMTHYAKDLSLHTFGSYIVAYNGGEIVDMTNEEVLFEQSISAEHLHELYDFSVAHNVHILAYLDGAIITESESKYIDLEAYLTGMPLRKVESFKEAINKPSIKCIMLEEPEYLATVSDKLKAHIDHKSITTSKPFFLEVMQKGIDKAASLARLAERLNINPAEIIAVGNANNDLTMIEYAGLGVWVDNVTPEIRHKADVIVASNNNDGVAEVIERYILN</sequence>
<reference evidence="1 2" key="1">
    <citation type="submission" date="2020-08" db="EMBL/GenBank/DDBJ databases">
        <title>Functional genomics of gut bacteria from endangered species of beetles.</title>
        <authorList>
            <person name="Carlos-Shanley C."/>
        </authorList>
    </citation>
    <scope>NUCLEOTIDE SEQUENCE [LARGE SCALE GENOMIC DNA]</scope>
    <source>
        <strain evidence="1 2">S00070</strain>
    </source>
</reference>
<gene>
    <name evidence="1" type="ORF">HNP25_004215</name>
</gene>
<dbReference type="SUPFAM" id="SSF56784">
    <property type="entry name" value="HAD-like"/>
    <property type="match status" value="1"/>
</dbReference>
<dbReference type="Proteomes" id="UP000524404">
    <property type="component" value="Unassembled WGS sequence"/>
</dbReference>
<dbReference type="PANTHER" id="PTHR10000">
    <property type="entry name" value="PHOSPHOSERINE PHOSPHATASE"/>
    <property type="match status" value="1"/>
</dbReference>
<dbReference type="SFLD" id="SFLDG01140">
    <property type="entry name" value="C2.B:_Phosphomannomutase_and_P"/>
    <property type="match status" value="1"/>
</dbReference>
<comment type="caution">
    <text evidence="1">The sequence shown here is derived from an EMBL/GenBank/DDBJ whole genome shotgun (WGS) entry which is preliminary data.</text>
</comment>
<dbReference type="GO" id="GO:0016791">
    <property type="term" value="F:phosphatase activity"/>
    <property type="evidence" value="ECO:0007669"/>
    <property type="project" value="TreeGrafter"/>
</dbReference>
<dbReference type="PANTHER" id="PTHR10000:SF8">
    <property type="entry name" value="HAD SUPERFAMILY HYDROLASE-LIKE, TYPE 3"/>
    <property type="match status" value="1"/>
</dbReference>
<dbReference type="InterPro" id="IPR000150">
    <property type="entry name" value="Cof"/>
</dbReference>
<dbReference type="InterPro" id="IPR006379">
    <property type="entry name" value="HAD-SF_hydro_IIB"/>
</dbReference>
<dbReference type="InterPro" id="IPR036412">
    <property type="entry name" value="HAD-like_sf"/>
</dbReference>
<organism evidence="1 2">
    <name type="scientific">Arcicella rosea</name>
    <dbReference type="NCBI Taxonomy" id="502909"/>
    <lineage>
        <taxon>Bacteria</taxon>
        <taxon>Pseudomonadati</taxon>
        <taxon>Bacteroidota</taxon>
        <taxon>Cytophagia</taxon>
        <taxon>Cytophagales</taxon>
        <taxon>Flectobacillaceae</taxon>
        <taxon>Arcicella</taxon>
    </lineage>
</organism>
<dbReference type="NCBIfam" id="TIGR01484">
    <property type="entry name" value="HAD-SF-IIB"/>
    <property type="match status" value="1"/>
</dbReference>
<dbReference type="Gene3D" id="3.40.50.1000">
    <property type="entry name" value="HAD superfamily/HAD-like"/>
    <property type="match status" value="1"/>
</dbReference>
<dbReference type="RefSeq" id="WP_229202922.1">
    <property type="nucleotide sequence ID" value="NZ_JACHKT010000049.1"/>
</dbReference>
<evidence type="ECO:0000313" key="1">
    <source>
        <dbReference type="EMBL" id="MBB6005541.1"/>
    </source>
</evidence>
<accession>A0A841F172</accession>
<keyword evidence="2" id="KW-1185">Reference proteome</keyword>
<dbReference type="GO" id="GO:0000287">
    <property type="term" value="F:magnesium ion binding"/>
    <property type="evidence" value="ECO:0007669"/>
    <property type="project" value="TreeGrafter"/>
</dbReference>